<reference evidence="2 3" key="1">
    <citation type="submission" date="2016-08" db="EMBL/GenBank/DDBJ databases">
        <title>A Parts List for Fungal Cellulosomes Revealed by Comparative Genomics.</title>
        <authorList>
            <consortium name="DOE Joint Genome Institute"/>
            <person name="Haitjema C.H."/>
            <person name="Gilmore S.P."/>
            <person name="Henske J.K."/>
            <person name="Solomon K.V."/>
            <person name="De Groot R."/>
            <person name="Kuo A."/>
            <person name="Mondo S.J."/>
            <person name="Salamov A.A."/>
            <person name="Labutti K."/>
            <person name="Zhao Z."/>
            <person name="Chiniquy J."/>
            <person name="Barry K."/>
            <person name="Brewer H.M."/>
            <person name="Purvine S.O."/>
            <person name="Wright A.T."/>
            <person name="Boxma B."/>
            <person name="Van Alen T."/>
            <person name="Hackstein J.H."/>
            <person name="Baker S.E."/>
            <person name="Grigoriev I.V."/>
            <person name="O'Malley M.A."/>
        </authorList>
    </citation>
    <scope>NUCLEOTIDE SEQUENCE [LARGE SCALE GENOMIC DNA]</scope>
    <source>
        <strain evidence="2 3">G1</strain>
    </source>
</reference>
<keyword evidence="1" id="KW-0812">Transmembrane</keyword>
<accession>A0A1Y2F1R8</accession>
<keyword evidence="3" id="KW-1185">Reference proteome</keyword>
<comment type="caution">
    <text evidence="2">The sequence shown here is derived from an EMBL/GenBank/DDBJ whole genome shotgun (WGS) entry which is preliminary data.</text>
</comment>
<protein>
    <submittedName>
        <fullName evidence="2">Uncharacterized protein</fullName>
    </submittedName>
</protein>
<keyword evidence="1" id="KW-1133">Transmembrane helix</keyword>
<proteinExistence type="predicted"/>
<dbReference type="EMBL" id="MCOG01000019">
    <property type="protein sequence ID" value="ORY77434.1"/>
    <property type="molecule type" value="Genomic_DNA"/>
</dbReference>
<sequence length="115" mass="13572">MSNYQWSLVLITFIYILIINLVKIEAKDAYYNIKISKQNGKNDLRDESKFISETIYSIVEVISKNKGTYQHKKFVNNEIKKFKKNKTSLITEHNNKTNGLLLNLIMLNLILNWFI</sequence>
<gene>
    <name evidence="2" type="ORF">LY90DRAFT_92374</name>
</gene>
<name>A0A1Y2F1R8_9FUNG</name>
<evidence type="ECO:0000313" key="2">
    <source>
        <dbReference type="EMBL" id="ORY77434.1"/>
    </source>
</evidence>
<dbReference type="Proteomes" id="UP000193920">
    <property type="component" value="Unassembled WGS sequence"/>
</dbReference>
<organism evidence="2 3">
    <name type="scientific">Neocallimastix californiae</name>
    <dbReference type="NCBI Taxonomy" id="1754190"/>
    <lineage>
        <taxon>Eukaryota</taxon>
        <taxon>Fungi</taxon>
        <taxon>Fungi incertae sedis</taxon>
        <taxon>Chytridiomycota</taxon>
        <taxon>Chytridiomycota incertae sedis</taxon>
        <taxon>Neocallimastigomycetes</taxon>
        <taxon>Neocallimastigales</taxon>
        <taxon>Neocallimastigaceae</taxon>
        <taxon>Neocallimastix</taxon>
    </lineage>
</organism>
<evidence type="ECO:0000313" key="3">
    <source>
        <dbReference type="Proteomes" id="UP000193920"/>
    </source>
</evidence>
<evidence type="ECO:0000256" key="1">
    <source>
        <dbReference type="SAM" id="Phobius"/>
    </source>
</evidence>
<keyword evidence="1" id="KW-0472">Membrane</keyword>
<dbReference type="AlphaFoldDB" id="A0A1Y2F1R8"/>
<feature type="transmembrane region" description="Helical" evidence="1">
    <location>
        <begin position="6"/>
        <end position="24"/>
    </location>
</feature>